<dbReference type="PROSITE" id="PS51354">
    <property type="entry name" value="GLUTAREDOXIN_2"/>
    <property type="match status" value="1"/>
</dbReference>
<proteinExistence type="predicted"/>
<feature type="region of interest" description="Disordered" evidence="1">
    <location>
        <begin position="51"/>
        <end position="182"/>
    </location>
</feature>
<feature type="compositionally biased region" description="Polar residues" evidence="1">
    <location>
        <begin position="198"/>
        <end position="207"/>
    </location>
</feature>
<feature type="region of interest" description="Disordered" evidence="1">
    <location>
        <begin position="196"/>
        <end position="226"/>
    </location>
</feature>
<dbReference type="CDD" id="cd03031">
    <property type="entry name" value="GRX_GRX_like"/>
    <property type="match status" value="1"/>
</dbReference>
<dbReference type="AlphaFoldDB" id="A0AAV0I2X8"/>
<gene>
    <name evidence="3" type="ORF">LITE_LOCUS7251</name>
</gene>
<keyword evidence="4" id="KW-1185">Reference proteome</keyword>
<protein>
    <recommendedName>
        <fullName evidence="2">Glutaredoxin domain-containing protein</fullName>
    </recommendedName>
</protein>
<feature type="compositionally biased region" description="Low complexity" evidence="1">
    <location>
        <begin position="158"/>
        <end position="168"/>
    </location>
</feature>
<accession>A0AAV0I2X8</accession>
<dbReference type="InterPro" id="IPR036249">
    <property type="entry name" value="Thioredoxin-like_sf"/>
</dbReference>
<dbReference type="Pfam" id="PF23733">
    <property type="entry name" value="GRXCR1-2_C"/>
    <property type="match status" value="1"/>
</dbReference>
<dbReference type="InterPro" id="IPR002109">
    <property type="entry name" value="Glutaredoxin"/>
</dbReference>
<dbReference type="EMBL" id="CAMGYJ010000003">
    <property type="protein sequence ID" value="CAI0391736.1"/>
    <property type="molecule type" value="Genomic_DNA"/>
</dbReference>
<feature type="domain" description="Glutaredoxin" evidence="2">
    <location>
        <begin position="297"/>
        <end position="364"/>
    </location>
</feature>
<evidence type="ECO:0000313" key="4">
    <source>
        <dbReference type="Proteomes" id="UP001154282"/>
    </source>
</evidence>
<dbReference type="Pfam" id="PF00462">
    <property type="entry name" value="Glutaredoxin"/>
    <property type="match status" value="1"/>
</dbReference>
<organism evidence="3 4">
    <name type="scientific">Linum tenue</name>
    <dbReference type="NCBI Taxonomy" id="586396"/>
    <lineage>
        <taxon>Eukaryota</taxon>
        <taxon>Viridiplantae</taxon>
        <taxon>Streptophyta</taxon>
        <taxon>Embryophyta</taxon>
        <taxon>Tracheophyta</taxon>
        <taxon>Spermatophyta</taxon>
        <taxon>Magnoliopsida</taxon>
        <taxon>eudicotyledons</taxon>
        <taxon>Gunneridae</taxon>
        <taxon>Pentapetalae</taxon>
        <taxon>rosids</taxon>
        <taxon>fabids</taxon>
        <taxon>Malpighiales</taxon>
        <taxon>Linaceae</taxon>
        <taxon>Linum</taxon>
    </lineage>
</organism>
<dbReference type="PANTHER" id="PTHR45669">
    <property type="entry name" value="GLUTAREDOXIN DOMAIN-CONTAINING CYSTEINE-RICH PROTEIN CG12206-RELATED"/>
    <property type="match status" value="1"/>
</dbReference>
<evidence type="ECO:0000313" key="3">
    <source>
        <dbReference type="EMBL" id="CAI0391736.1"/>
    </source>
</evidence>
<dbReference type="Gene3D" id="3.40.30.10">
    <property type="entry name" value="Glutaredoxin"/>
    <property type="match status" value="1"/>
</dbReference>
<dbReference type="Proteomes" id="UP001154282">
    <property type="component" value="Unassembled WGS sequence"/>
</dbReference>
<name>A0AAV0I2X8_9ROSI</name>
<feature type="compositionally biased region" description="Low complexity" evidence="1">
    <location>
        <begin position="208"/>
        <end position="226"/>
    </location>
</feature>
<evidence type="ECO:0000259" key="2">
    <source>
        <dbReference type="Pfam" id="PF00462"/>
    </source>
</evidence>
<dbReference type="SUPFAM" id="SSF52833">
    <property type="entry name" value="Thioredoxin-like"/>
    <property type="match status" value="1"/>
</dbReference>
<feature type="compositionally biased region" description="Low complexity" evidence="1">
    <location>
        <begin position="76"/>
        <end position="85"/>
    </location>
</feature>
<sequence>MGCVSSKHVKKELLREKTILHNGNAAAAAGGGSPHLNHIVSLTSSTYGALQLDQPKHHPPPVLLEKQIAPPEPESVPESEQGSESQCPPEEINAVELMEGLEEGVPPQSKKNSPKSRPPFLRGFTEFDPRSPLKFMNQIGSPRKAKTFGGKENKFNKRSSSSSDFNFSPRPILKPNSNNNTKNCKAAVRLSYPVKSSPKLTDSTELGSSFSSSSSSNSNSKRSFNSNLSPLFDPELVKLYEREMAEGEGEGEQVKRIISLTPSKTLKLLKKNSQVEDTEALLCSFEEKCPPGGENSVVVYTTTLRGIRRTYEDCNAVRSIVDSYHVHVIERDVSMDSGLKEELRGLMGTKEVRVPLVFVKGRLVGGAEQVAKLDEEGKLEALFGGIPRRMSSGCRRCGGVRFVMCKECNGSSKVLDCALNKKVRCGRCNENGLVQCPICC</sequence>
<evidence type="ECO:0000256" key="1">
    <source>
        <dbReference type="SAM" id="MobiDB-lite"/>
    </source>
</evidence>
<reference evidence="3" key="1">
    <citation type="submission" date="2022-08" db="EMBL/GenBank/DDBJ databases">
        <authorList>
            <person name="Gutierrez-Valencia J."/>
        </authorList>
    </citation>
    <scope>NUCLEOTIDE SEQUENCE</scope>
</reference>
<dbReference type="PANTHER" id="PTHR45669:SF12">
    <property type="entry name" value="EMB|CAB85507.1"/>
    <property type="match status" value="1"/>
</dbReference>
<comment type="caution">
    <text evidence="3">The sequence shown here is derived from an EMBL/GenBank/DDBJ whole genome shotgun (WGS) entry which is preliminary data.</text>
</comment>